<dbReference type="Proteomes" id="UP000269438">
    <property type="component" value="Unassembled WGS sequence"/>
</dbReference>
<comment type="caution">
    <text evidence="1">The sequence shown here is derived from an EMBL/GenBank/DDBJ whole genome shotgun (WGS) entry which is preliminary data.</text>
</comment>
<dbReference type="RefSeq" id="WP_121687512.1">
    <property type="nucleotide sequence ID" value="NZ_RCUY01000002.1"/>
</dbReference>
<organism evidence="1 2">
    <name type="scientific">Mycetocola lacteus</name>
    <dbReference type="NCBI Taxonomy" id="76637"/>
    <lineage>
        <taxon>Bacteria</taxon>
        <taxon>Bacillati</taxon>
        <taxon>Actinomycetota</taxon>
        <taxon>Actinomycetes</taxon>
        <taxon>Micrococcales</taxon>
        <taxon>Microbacteriaceae</taxon>
        <taxon>Mycetocola</taxon>
    </lineage>
</organism>
<proteinExistence type="predicted"/>
<keyword evidence="2" id="KW-1185">Reference proteome</keyword>
<dbReference type="OrthoDB" id="4988283at2"/>
<evidence type="ECO:0000313" key="1">
    <source>
        <dbReference type="EMBL" id="RLP83885.1"/>
    </source>
</evidence>
<name>A0A3L7AV59_9MICO</name>
<dbReference type="EMBL" id="RCUY01000002">
    <property type="protein sequence ID" value="RLP83885.1"/>
    <property type="molecule type" value="Genomic_DNA"/>
</dbReference>
<reference evidence="1 2" key="1">
    <citation type="submission" date="2018-10" db="EMBL/GenBank/DDBJ databases">
        <authorList>
            <person name="Li J."/>
        </authorList>
    </citation>
    <scope>NUCLEOTIDE SEQUENCE [LARGE SCALE GENOMIC DNA]</scope>
    <source>
        <strain evidence="1 2">JCM 11654</strain>
    </source>
</reference>
<evidence type="ECO:0000313" key="2">
    <source>
        <dbReference type="Proteomes" id="UP000269438"/>
    </source>
</evidence>
<dbReference type="AlphaFoldDB" id="A0A3L7AV59"/>
<protein>
    <submittedName>
        <fullName evidence="1">Spermidine/putrescine ABC transporter substrate-binding protein</fullName>
    </submittedName>
</protein>
<accession>A0A3L7AV59</accession>
<sequence length="212" mass="23379">MDRTLEDRVAAAVRSWGRWVPRWQPGDSRARTRPCRLCLGSPLLRHAGLDADVPHAVGHALATRLKRITDAEVASYTDRNLPTLSAELSHAEDRARVAYRPQEGLDPEFEGLPLDPEPEPGAPFLFTIEGLARQSARDVPAPPPLSEEAKAALRTEIRLADECGQHATTLISRALDGHQQEIRGVLARYVEPQVQALLADLQRELDFPPLSG</sequence>
<gene>
    <name evidence="1" type="ORF">D9V34_03505</name>
</gene>